<dbReference type="InterPro" id="IPR035906">
    <property type="entry name" value="MetI-like_sf"/>
</dbReference>
<keyword evidence="6 7" id="KW-0472">Membrane</keyword>
<dbReference type="InterPro" id="IPR000515">
    <property type="entry name" value="MetI-like"/>
</dbReference>
<dbReference type="AlphaFoldDB" id="A0AAD0E626"/>
<evidence type="ECO:0000256" key="7">
    <source>
        <dbReference type="RuleBase" id="RU363032"/>
    </source>
</evidence>
<accession>A0AAD0E626</accession>
<dbReference type="PANTHER" id="PTHR43744:SF8">
    <property type="entry name" value="SN-GLYCEROL-3-PHOSPHATE TRANSPORT SYSTEM PERMEASE PROTEIN UGPE"/>
    <property type="match status" value="1"/>
</dbReference>
<dbReference type="KEGG" id="plak:A1s21155_06795"/>
<feature type="transmembrane region" description="Helical" evidence="7">
    <location>
        <begin position="141"/>
        <end position="165"/>
    </location>
</feature>
<evidence type="ECO:0000256" key="2">
    <source>
        <dbReference type="ARBA" id="ARBA00022448"/>
    </source>
</evidence>
<protein>
    <submittedName>
        <fullName evidence="9">Raffinose/stachyose/melibiose transport system permease protein</fullName>
    </submittedName>
</protein>
<proteinExistence type="inferred from homology"/>
<evidence type="ECO:0000256" key="1">
    <source>
        <dbReference type="ARBA" id="ARBA00004651"/>
    </source>
</evidence>
<feature type="transmembrane region" description="Helical" evidence="7">
    <location>
        <begin position="71"/>
        <end position="98"/>
    </location>
</feature>
<keyword evidence="5 7" id="KW-1133">Transmembrane helix</keyword>
<evidence type="ECO:0000313" key="10">
    <source>
        <dbReference type="Proteomes" id="UP000217216"/>
    </source>
</evidence>
<dbReference type="EMBL" id="CP016770">
    <property type="protein sequence ID" value="ASY12621.1"/>
    <property type="molecule type" value="Genomic_DNA"/>
</dbReference>
<comment type="similarity">
    <text evidence="7">Belongs to the binding-protein-dependent transport system permease family.</text>
</comment>
<evidence type="ECO:0000256" key="4">
    <source>
        <dbReference type="ARBA" id="ARBA00022692"/>
    </source>
</evidence>
<evidence type="ECO:0000256" key="6">
    <source>
        <dbReference type="ARBA" id="ARBA00023136"/>
    </source>
</evidence>
<name>A0AAD0E626_9ACTN</name>
<feature type="transmembrane region" description="Helical" evidence="7">
    <location>
        <begin position="12"/>
        <end position="30"/>
    </location>
</feature>
<dbReference type="Pfam" id="PF00528">
    <property type="entry name" value="BPD_transp_1"/>
    <property type="match status" value="1"/>
</dbReference>
<evidence type="ECO:0000313" key="9">
    <source>
        <dbReference type="EMBL" id="ASY12621.1"/>
    </source>
</evidence>
<feature type="transmembrane region" description="Helical" evidence="7">
    <location>
        <begin position="186"/>
        <end position="207"/>
    </location>
</feature>
<keyword evidence="2 7" id="KW-0813">Transport</keyword>
<comment type="subcellular location">
    <subcellularLocation>
        <location evidence="1 7">Cell membrane</location>
        <topology evidence="1 7">Multi-pass membrane protein</topology>
    </subcellularLocation>
</comment>
<reference evidence="9 10" key="1">
    <citation type="submission" date="2016-07" db="EMBL/GenBank/DDBJ databases">
        <title>High microdiversification within the ubiquitous acI lineage of Actinobacteria.</title>
        <authorList>
            <person name="Neuenschwander S.M."/>
            <person name="Salcher M."/>
            <person name="Ghai R."/>
            <person name="Pernthaler J."/>
        </authorList>
    </citation>
    <scope>NUCLEOTIDE SEQUENCE [LARGE SCALE GENOMIC DNA]</scope>
    <source>
        <strain evidence="9">MMS-21-155</strain>
    </source>
</reference>
<sequence length="276" mass="30850">MKKFLRKNWIDFVAVPIGLFVFAAPFYLIFLTSAKNSKESYQFNFEMPEKFLLWQNIKTVLETSDGVVIRAFINSTILTVVSVTLIVIVCSMAAFIFARRPGKLTNFANIMVLAGLVVPPAVVPTIWVLQRLHLFKTIQGLIFIEVAYSAAFSILIYKGFIASIPKEIDEAAAMDGCTGFALWRRIIFPLLMPVNVTIIVTTSVAVFNDFTNPLYFLPGSDNATVQLTLFYFQSAYLTQYNLLFTDILLITIPPLIVFIIFNKKIVSGLTAGSVKG</sequence>
<dbReference type="GO" id="GO:0005886">
    <property type="term" value="C:plasma membrane"/>
    <property type="evidence" value="ECO:0007669"/>
    <property type="project" value="UniProtKB-SubCell"/>
</dbReference>
<keyword evidence="4 7" id="KW-0812">Transmembrane</keyword>
<dbReference type="PANTHER" id="PTHR43744">
    <property type="entry name" value="ABC TRANSPORTER PERMEASE PROTEIN MG189-RELATED-RELATED"/>
    <property type="match status" value="1"/>
</dbReference>
<dbReference type="RefSeq" id="WP_095676763.1">
    <property type="nucleotide sequence ID" value="NZ_CP016770.1"/>
</dbReference>
<gene>
    <name evidence="9" type="ORF">A1s21155_06795</name>
</gene>
<dbReference type="GO" id="GO:0055085">
    <property type="term" value="P:transmembrane transport"/>
    <property type="evidence" value="ECO:0007669"/>
    <property type="project" value="InterPro"/>
</dbReference>
<evidence type="ECO:0000259" key="8">
    <source>
        <dbReference type="PROSITE" id="PS50928"/>
    </source>
</evidence>
<dbReference type="Proteomes" id="UP000217216">
    <property type="component" value="Chromosome"/>
</dbReference>
<organism evidence="9 10">
    <name type="scientific">Candidatus Planktophila dulcis</name>
    <dbReference type="NCBI Taxonomy" id="1884914"/>
    <lineage>
        <taxon>Bacteria</taxon>
        <taxon>Bacillati</taxon>
        <taxon>Actinomycetota</taxon>
        <taxon>Actinomycetes</taxon>
        <taxon>Candidatus Nanopelagicales</taxon>
        <taxon>Candidatus Nanopelagicaceae</taxon>
        <taxon>Candidatus Planktophila</taxon>
    </lineage>
</organism>
<dbReference type="SUPFAM" id="SSF161098">
    <property type="entry name" value="MetI-like"/>
    <property type="match status" value="1"/>
</dbReference>
<dbReference type="PROSITE" id="PS50928">
    <property type="entry name" value="ABC_TM1"/>
    <property type="match status" value="1"/>
</dbReference>
<dbReference type="GeneID" id="300657875"/>
<keyword evidence="10" id="KW-1185">Reference proteome</keyword>
<feature type="transmembrane region" description="Helical" evidence="7">
    <location>
        <begin position="240"/>
        <end position="261"/>
    </location>
</feature>
<feature type="domain" description="ABC transmembrane type-1" evidence="8">
    <location>
        <begin position="72"/>
        <end position="261"/>
    </location>
</feature>
<keyword evidence="3" id="KW-1003">Cell membrane</keyword>
<evidence type="ECO:0000256" key="3">
    <source>
        <dbReference type="ARBA" id="ARBA00022475"/>
    </source>
</evidence>
<dbReference type="Gene3D" id="1.10.3720.10">
    <property type="entry name" value="MetI-like"/>
    <property type="match status" value="1"/>
</dbReference>
<dbReference type="CDD" id="cd06261">
    <property type="entry name" value="TM_PBP2"/>
    <property type="match status" value="1"/>
</dbReference>
<evidence type="ECO:0000256" key="5">
    <source>
        <dbReference type="ARBA" id="ARBA00022989"/>
    </source>
</evidence>
<feature type="transmembrane region" description="Helical" evidence="7">
    <location>
        <begin position="110"/>
        <end position="129"/>
    </location>
</feature>